<dbReference type="GO" id="GO:0005634">
    <property type="term" value="C:nucleus"/>
    <property type="evidence" value="ECO:0007669"/>
    <property type="project" value="InterPro"/>
</dbReference>
<dbReference type="GO" id="GO:0051056">
    <property type="term" value="P:regulation of small GTPase mediated signal transduction"/>
    <property type="evidence" value="ECO:0007669"/>
    <property type="project" value="InterPro"/>
</dbReference>
<evidence type="ECO:0000313" key="5">
    <source>
        <dbReference type="Proteomes" id="UP001432027"/>
    </source>
</evidence>
<gene>
    <name evidence="4" type="ORF">PENTCL1PPCAC_23757</name>
</gene>
<dbReference type="InterPro" id="IPR027107">
    <property type="entry name" value="Tuberin/Ral-act_asu"/>
</dbReference>
<feature type="domain" description="Rap-GAP" evidence="3">
    <location>
        <begin position="1069"/>
        <end position="1284"/>
    </location>
</feature>
<protein>
    <recommendedName>
        <fullName evidence="3">Rap-GAP domain-containing protein</fullName>
    </recommendedName>
</protein>
<dbReference type="Pfam" id="PF02145">
    <property type="entry name" value="Rap_GAP"/>
    <property type="match status" value="1"/>
</dbReference>
<dbReference type="FunFam" id="3.40.50.11210:FF:000001">
    <property type="entry name" value="Ral GTPase-activating protein subunit alpha-1 isoform 1"/>
    <property type="match status" value="1"/>
</dbReference>
<sequence length="1293" mass="143571">MFGRNKQKGAPPDLAGSVTRFADLHRDCFSRVKHLKILLDALSLHEKRQLMEDHSFETFHLVDELLLSCDVSSSTQGAIEAESGLWTLEQLLCLAPQLVGSGWQQHAIESLLKKAIYPHNVLSVRKIAIRLFLIFYQCLAVYGNRSRELDRVFQCLLPYFPLSGGENTQEILQAYCQSAGSWESPARSNRASRIISREGTNNAREKAQLLQVYLDKLLDYCCRETMRIEWDDEEKRRDCAHFILDRVITLYIKETFPDVDTNGVDIFGGWMGGESESTPLDTADPIVIARYWLIRWMNNVASSTQLTHEMAHPGLLLYHSVLFSSQRATNCLLTLLGEGMKLPLACANVIRKVVSLLSSWLLQSQIAPFVSNGSVSVESAFLLFIHILLSFFQSPYLDNSDRLDSSVSISFDILGTCRSLSSNSLRLRMPLPPVVWTDLITRLISSSTRLSTLSHHFSHETSAAFANTVLTLLITAKGVAGIAVDDSVWDAVHTYLEGSIWVDSTIQWTKCVNILTRAVVYYEIGVDVDEEEKNAKEKKEKPLMSVRRLRERAIQSEGGMMESESEIPAMPREETTDGSQQEDNVFLDSDELSPVLMESRGDVAHWVGVWKRLVLCCPPSSTPSGKAAAATLSTAAATLFGVGMDALGLWLIELLVSTRNEAVIRVAVPSIVESLRSPLISPTLQSVCLSVISPLVSWKDSSVLSSILRLRPLHLLIVTASLLRDLPPRSIQEPSDELMRVMCQLALHSSASEGWIMRQLAGSTITLAQGQLCTNALLTVSVMRGDVSLLSRLLSAILSSKSDTRWTLIYLLSSSLPMLTRSVTETALLSILSEALPSIHNEKVRREMEAVAASLILSSRIPPTPDQLSSLLHHLSVDGQRVLEGSLIVHSAQFPLPSFSVSRINSSPASNESMFITKPNSLISVSPSHGTRISSRSRFSRHSWTFEVLPSTHSQSTNVSSWLLKCANKKRDQATPTILGAMGDGLDQLVGPSNKRECPIDGSPFVDIINNTKRKFMRRPNMRAARPIEGKGQEAGGSGSALEEWRAMASSMGLMNCVVETRSSFTRNTKHLDQTVSRETHKIAVVYVGNGQEDKQSIFSNTRGSDAFESFVRGLGWEVTIGSEEGMYTGGLPSASRAIYYSDPLNEAVFHLSTRLQGDIAMKMKHIGNDEVHVVWNENRRQYKRETLATQFCDVLFIVDRVSPYSLRISIETQSQVDLSPLWNGVVIPEEEAPTLIRNACINASRAYRLSKDTIRPLAHRNNVFDEESLQLKKLGTSEAITKLFLPMMTECS</sequence>
<evidence type="ECO:0000259" key="3">
    <source>
        <dbReference type="PROSITE" id="PS50085"/>
    </source>
</evidence>
<dbReference type="SUPFAM" id="SSF111347">
    <property type="entry name" value="Rap/Ran-GAP"/>
    <property type="match status" value="1"/>
</dbReference>
<comment type="caution">
    <text evidence="4">The sequence shown here is derived from an EMBL/GenBank/DDBJ whole genome shotgun (WGS) entry which is preliminary data.</text>
</comment>
<reference evidence="4" key="1">
    <citation type="submission" date="2023-10" db="EMBL/GenBank/DDBJ databases">
        <title>Genome assembly of Pristionchus species.</title>
        <authorList>
            <person name="Yoshida K."/>
            <person name="Sommer R.J."/>
        </authorList>
    </citation>
    <scope>NUCLEOTIDE SEQUENCE</scope>
    <source>
        <strain evidence="4">RS0144</strain>
    </source>
</reference>
<dbReference type="GO" id="GO:0005737">
    <property type="term" value="C:cytoplasm"/>
    <property type="evidence" value="ECO:0007669"/>
    <property type="project" value="TreeGrafter"/>
</dbReference>
<dbReference type="EMBL" id="BTSX01000005">
    <property type="protein sequence ID" value="GMT01583.1"/>
    <property type="molecule type" value="Genomic_DNA"/>
</dbReference>
<keyword evidence="5" id="KW-1185">Reference proteome</keyword>
<name>A0AAV5U5D2_9BILA</name>
<dbReference type="Proteomes" id="UP001432027">
    <property type="component" value="Unassembled WGS sequence"/>
</dbReference>
<dbReference type="PANTHER" id="PTHR10063">
    <property type="entry name" value="TUBERIN"/>
    <property type="match status" value="1"/>
</dbReference>
<keyword evidence="1" id="KW-0343">GTPase activation</keyword>
<dbReference type="InterPro" id="IPR000331">
    <property type="entry name" value="Rap/Ran_GAP_dom"/>
</dbReference>
<evidence type="ECO:0000313" key="4">
    <source>
        <dbReference type="EMBL" id="GMT01583.1"/>
    </source>
</evidence>
<accession>A0AAV5U5D2</accession>
<proteinExistence type="predicted"/>
<dbReference type="Gene3D" id="3.40.50.11210">
    <property type="entry name" value="Rap/Ran-GAP"/>
    <property type="match status" value="1"/>
</dbReference>
<dbReference type="GO" id="GO:0005096">
    <property type="term" value="F:GTPase activator activity"/>
    <property type="evidence" value="ECO:0007669"/>
    <property type="project" value="UniProtKB-KW"/>
</dbReference>
<evidence type="ECO:0000256" key="2">
    <source>
        <dbReference type="SAM" id="MobiDB-lite"/>
    </source>
</evidence>
<feature type="region of interest" description="Disordered" evidence="2">
    <location>
        <begin position="555"/>
        <end position="581"/>
    </location>
</feature>
<dbReference type="PROSITE" id="PS50085">
    <property type="entry name" value="RAPGAP"/>
    <property type="match status" value="1"/>
</dbReference>
<organism evidence="4 5">
    <name type="scientific">Pristionchus entomophagus</name>
    <dbReference type="NCBI Taxonomy" id="358040"/>
    <lineage>
        <taxon>Eukaryota</taxon>
        <taxon>Metazoa</taxon>
        <taxon>Ecdysozoa</taxon>
        <taxon>Nematoda</taxon>
        <taxon>Chromadorea</taxon>
        <taxon>Rhabditida</taxon>
        <taxon>Rhabditina</taxon>
        <taxon>Diplogasteromorpha</taxon>
        <taxon>Diplogasteroidea</taxon>
        <taxon>Neodiplogasteridae</taxon>
        <taxon>Pristionchus</taxon>
    </lineage>
</organism>
<dbReference type="PANTHER" id="PTHR10063:SF11">
    <property type="entry name" value="RHO GTPASE-ACTIVATING PROTEIN CG5521-RELATED"/>
    <property type="match status" value="1"/>
</dbReference>
<evidence type="ECO:0000256" key="1">
    <source>
        <dbReference type="ARBA" id="ARBA00022468"/>
    </source>
</evidence>
<dbReference type="InterPro" id="IPR035974">
    <property type="entry name" value="Rap/Ran-GAP_sf"/>
</dbReference>